<dbReference type="RefSeq" id="WP_183901118.1">
    <property type="nucleotide sequence ID" value="NZ_JACIDW010000010.1"/>
</dbReference>
<organism evidence="2 3">
    <name type="scientific">Rhizobium metallidurans</name>
    <dbReference type="NCBI Taxonomy" id="1265931"/>
    <lineage>
        <taxon>Bacteria</taxon>
        <taxon>Pseudomonadati</taxon>
        <taxon>Pseudomonadota</taxon>
        <taxon>Alphaproteobacteria</taxon>
        <taxon>Hyphomicrobiales</taxon>
        <taxon>Rhizobiaceae</taxon>
        <taxon>Rhizobium/Agrobacterium group</taxon>
        <taxon>Rhizobium</taxon>
    </lineage>
</organism>
<evidence type="ECO:0000256" key="1">
    <source>
        <dbReference type="SAM" id="SignalP"/>
    </source>
</evidence>
<protein>
    <recommendedName>
        <fullName evidence="4">DUF930 domain-containing protein</fullName>
    </recommendedName>
</protein>
<comment type="caution">
    <text evidence="2">The sequence shown here is derived from an EMBL/GenBank/DDBJ whole genome shotgun (WGS) entry which is preliminary data.</text>
</comment>
<dbReference type="Proteomes" id="UP000582090">
    <property type="component" value="Unassembled WGS sequence"/>
</dbReference>
<accession>A0A7W6GBD5</accession>
<keyword evidence="3" id="KW-1185">Reference proteome</keyword>
<keyword evidence="1" id="KW-0732">Signal</keyword>
<dbReference type="AlphaFoldDB" id="A0A7W6GBD5"/>
<dbReference type="EMBL" id="JACIDW010000010">
    <property type="protein sequence ID" value="MBB3965573.1"/>
    <property type="molecule type" value="Genomic_DNA"/>
</dbReference>
<proteinExistence type="predicted"/>
<reference evidence="2 3" key="1">
    <citation type="submission" date="2020-08" db="EMBL/GenBank/DDBJ databases">
        <title>Genomic Encyclopedia of Type Strains, Phase IV (KMG-IV): sequencing the most valuable type-strain genomes for metagenomic binning, comparative biology and taxonomic classification.</title>
        <authorList>
            <person name="Goeker M."/>
        </authorList>
    </citation>
    <scope>NUCLEOTIDE SEQUENCE [LARGE SCALE GENOMIC DNA]</scope>
    <source>
        <strain evidence="2 3">DSM 26575</strain>
    </source>
</reference>
<evidence type="ECO:0000313" key="2">
    <source>
        <dbReference type="EMBL" id="MBB3965573.1"/>
    </source>
</evidence>
<sequence>MPKRIALVLTALSLAASAFAPTAFAVDPAIKKQLEKLDPATRLEQSCDTELMSRINKDDTGYKPDKVIAYTFKDPIPGDDRLEAPGAVFRSKGDWYHLSYNCITGPQHINVRELSYTIGDKVPRDTWTKYYLYD</sequence>
<dbReference type="InterPro" id="IPR009273">
    <property type="entry name" value="DUF930"/>
</dbReference>
<evidence type="ECO:0000313" key="3">
    <source>
        <dbReference type="Proteomes" id="UP000582090"/>
    </source>
</evidence>
<name>A0A7W6GBD5_9HYPH</name>
<dbReference type="Pfam" id="PF06059">
    <property type="entry name" value="DUF930"/>
    <property type="match status" value="1"/>
</dbReference>
<gene>
    <name evidence="2" type="ORF">GGQ67_003246</name>
</gene>
<feature type="signal peptide" evidence="1">
    <location>
        <begin position="1"/>
        <end position="25"/>
    </location>
</feature>
<feature type="chain" id="PRO_5030925623" description="DUF930 domain-containing protein" evidence="1">
    <location>
        <begin position="26"/>
        <end position="134"/>
    </location>
</feature>
<evidence type="ECO:0008006" key="4">
    <source>
        <dbReference type="Google" id="ProtNLM"/>
    </source>
</evidence>